<accession>A0A261VCC9</accession>
<gene>
    <name evidence="1" type="ORF">CAL22_16470</name>
</gene>
<keyword evidence="2" id="KW-1185">Reference proteome</keyword>
<dbReference type="RefSeq" id="WP_244193916.1">
    <property type="nucleotide sequence ID" value="NZ_NEVU01000003.1"/>
</dbReference>
<comment type="caution">
    <text evidence="1">The sequence shown here is derived from an EMBL/GenBank/DDBJ whole genome shotgun (WGS) entry which is preliminary data.</text>
</comment>
<reference evidence="2" key="1">
    <citation type="submission" date="2017-05" db="EMBL/GenBank/DDBJ databases">
        <title>Complete and WGS of Bordetella genogroups.</title>
        <authorList>
            <person name="Spilker T."/>
            <person name="Lipuma J."/>
        </authorList>
    </citation>
    <scope>NUCLEOTIDE SEQUENCE [LARGE SCALE GENOMIC DNA]</scope>
    <source>
        <strain evidence="2">AU6712</strain>
    </source>
</reference>
<dbReference type="AlphaFoldDB" id="A0A261VCC9"/>
<protein>
    <submittedName>
        <fullName evidence="1">Uncharacterized protein</fullName>
    </submittedName>
</protein>
<name>A0A261VCC9_9BORD</name>
<proteinExistence type="predicted"/>
<evidence type="ECO:0000313" key="1">
    <source>
        <dbReference type="EMBL" id="OZI71421.1"/>
    </source>
</evidence>
<evidence type="ECO:0000313" key="2">
    <source>
        <dbReference type="Proteomes" id="UP000216429"/>
    </source>
</evidence>
<organism evidence="1 2">
    <name type="scientific">Bordetella genomosp. 12</name>
    <dbReference type="NCBI Taxonomy" id="463035"/>
    <lineage>
        <taxon>Bacteria</taxon>
        <taxon>Pseudomonadati</taxon>
        <taxon>Pseudomonadota</taxon>
        <taxon>Betaproteobacteria</taxon>
        <taxon>Burkholderiales</taxon>
        <taxon>Alcaligenaceae</taxon>
        <taxon>Bordetella</taxon>
    </lineage>
</organism>
<dbReference type="Proteomes" id="UP000216429">
    <property type="component" value="Unassembled WGS sequence"/>
</dbReference>
<dbReference type="EMBL" id="NEVU01000003">
    <property type="protein sequence ID" value="OZI71421.1"/>
    <property type="molecule type" value="Genomic_DNA"/>
</dbReference>
<sequence>MSPSQREAVLQVIREGRAVSYAARKYEFLTVEQAMGFARFLEQGKGLEHASKIWRPKRITAIAVQEFDHS</sequence>